<organism evidence="2 3">
    <name type="scientific">Duganella lactea</name>
    <dbReference type="NCBI Taxonomy" id="2692173"/>
    <lineage>
        <taxon>Bacteria</taxon>
        <taxon>Pseudomonadati</taxon>
        <taxon>Pseudomonadota</taxon>
        <taxon>Betaproteobacteria</taxon>
        <taxon>Burkholderiales</taxon>
        <taxon>Oxalobacteraceae</taxon>
        <taxon>Telluria group</taxon>
        <taxon>Duganella</taxon>
    </lineage>
</organism>
<reference evidence="2 3" key="1">
    <citation type="submission" date="2019-12" db="EMBL/GenBank/DDBJ databases">
        <title>Novel species isolated from a subtropical stream in China.</title>
        <authorList>
            <person name="Lu H."/>
        </authorList>
    </citation>
    <scope>NUCLEOTIDE SEQUENCE [LARGE SCALE GENOMIC DNA]</scope>
    <source>
        <strain evidence="2 3">FT50W</strain>
    </source>
</reference>
<dbReference type="CDD" id="cd00093">
    <property type="entry name" value="HTH_XRE"/>
    <property type="match status" value="1"/>
</dbReference>
<dbReference type="AlphaFoldDB" id="A0A6L8MDI1"/>
<proteinExistence type="predicted"/>
<dbReference type="SUPFAM" id="SSF47413">
    <property type="entry name" value="lambda repressor-like DNA-binding domains"/>
    <property type="match status" value="1"/>
</dbReference>
<dbReference type="RefSeq" id="WP_161018098.1">
    <property type="nucleotide sequence ID" value="NZ_WWCP01000001.1"/>
</dbReference>
<dbReference type="GO" id="GO:0003677">
    <property type="term" value="F:DNA binding"/>
    <property type="evidence" value="ECO:0007669"/>
    <property type="project" value="InterPro"/>
</dbReference>
<comment type="caution">
    <text evidence="2">The sequence shown here is derived from an EMBL/GenBank/DDBJ whole genome shotgun (WGS) entry which is preliminary data.</text>
</comment>
<dbReference type="InterPro" id="IPR001387">
    <property type="entry name" value="Cro/C1-type_HTH"/>
</dbReference>
<name>A0A6L8MDI1_9BURK</name>
<dbReference type="Gene3D" id="1.10.260.40">
    <property type="entry name" value="lambda repressor-like DNA-binding domains"/>
    <property type="match status" value="1"/>
</dbReference>
<sequence>MANSLHDLKYQIFREMLTNARASKGMLQSEVADQLGKAQAFVSKYERGERRIDLPEFLEIAAVLGIDVSKFIKEFQKKLAKAS</sequence>
<accession>A0A6L8MDI1</accession>
<evidence type="ECO:0000313" key="2">
    <source>
        <dbReference type="EMBL" id="MYM80753.1"/>
    </source>
</evidence>
<dbReference type="SMART" id="SM00530">
    <property type="entry name" value="HTH_XRE"/>
    <property type="match status" value="1"/>
</dbReference>
<evidence type="ECO:0000313" key="3">
    <source>
        <dbReference type="Proteomes" id="UP000474565"/>
    </source>
</evidence>
<dbReference type="EMBL" id="WWCP01000001">
    <property type="protein sequence ID" value="MYM80753.1"/>
    <property type="molecule type" value="Genomic_DNA"/>
</dbReference>
<dbReference type="Pfam" id="PF01381">
    <property type="entry name" value="HTH_3"/>
    <property type="match status" value="1"/>
</dbReference>
<dbReference type="PROSITE" id="PS50943">
    <property type="entry name" value="HTH_CROC1"/>
    <property type="match status" value="1"/>
</dbReference>
<dbReference type="InterPro" id="IPR010982">
    <property type="entry name" value="Lambda_DNA-bd_dom_sf"/>
</dbReference>
<dbReference type="Proteomes" id="UP000474565">
    <property type="component" value="Unassembled WGS sequence"/>
</dbReference>
<protein>
    <submittedName>
        <fullName evidence="2">Helix-turn-helix domain-containing protein</fullName>
    </submittedName>
</protein>
<evidence type="ECO:0000259" key="1">
    <source>
        <dbReference type="PROSITE" id="PS50943"/>
    </source>
</evidence>
<gene>
    <name evidence="2" type="ORF">GTP44_02100</name>
</gene>
<feature type="domain" description="HTH cro/C1-type" evidence="1">
    <location>
        <begin position="17"/>
        <end position="71"/>
    </location>
</feature>